<dbReference type="PANTHER" id="PTHR30065:SF1">
    <property type="entry name" value="SURFACE PRESENTATION OF ANTIGENS PROTEIN SPAR"/>
    <property type="match status" value="1"/>
</dbReference>
<organism evidence="8 9">
    <name type="scientific">Halocynthiibacter halioticoli</name>
    <dbReference type="NCBI Taxonomy" id="2986804"/>
    <lineage>
        <taxon>Bacteria</taxon>
        <taxon>Pseudomonadati</taxon>
        <taxon>Pseudomonadota</taxon>
        <taxon>Alphaproteobacteria</taxon>
        <taxon>Rhodobacterales</taxon>
        <taxon>Paracoccaceae</taxon>
        <taxon>Halocynthiibacter</taxon>
    </lineage>
</organism>
<feature type="transmembrane region" description="Helical" evidence="7">
    <location>
        <begin position="211"/>
        <end position="243"/>
    </location>
</feature>
<dbReference type="EMBL" id="JAOYFC010000001">
    <property type="protein sequence ID" value="MCV6823080.1"/>
    <property type="molecule type" value="Genomic_DNA"/>
</dbReference>
<dbReference type="AlphaFoldDB" id="A0AAE3LU74"/>
<accession>A0AAE3LU74</accession>
<keyword evidence="6 7" id="KW-0472">Membrane</keyword>
<proteinExistence type="inferred from homology"/>
<keyword evidence="8" id="KW-0969">Cilium</keyword>
<evidence type="ECO:0000256" key="4">
    <source>
        <dbReference type="ARBA" id="ARBA00022692"/>
    </source>
</evidence>
<name>A0AAE3LU74_9RHOB</name>
<gene>
    <name evidence="8" type="ORF">OH136_00810</name>
</gene>
<keyword evidence="3" id="KW-1003">Cell membrane</keyword>
<keyword evidence="8" id="KW-0966">Cell projection</keyword>
<evidence type="ECO:0000313" key="9">
    <source>
        <dbReference type="Proteomes" id="UP001208041"/>
    </source>
</evidence>
<dbReference type="InterPro" id="IPR002010">
    <property type="entry name" value="T3SS_IM_R"/>
</dbReference>
<feature type="transmembrane region" description="Helical" evidence="7">
    <location>
        <begin position="14"/>
        <end position="33"/>
    </location>
</feature>
<keyword evidence="4 7" id="KW-0812">Transmembrane</keyword>
<evidence type="ECO:0000256" key="6">
    <source>
        <dbReference type="ARBA" id="ARBA00023136"/>
    </source>
</evidence>
<dbReference type="GO" id="GO:0006605">
    <property type="term" value="P:protein targeting"/>
    <property type="evidence" value="ECO:0007669"/>
    <property type="project" value="InterPro"/>
</dbReference>
<evidence type="ECO:0000256" key="3">
    <source>
        <dbReference type="ARBA" id="ARBA00022475"/>
    </source>
</evidence>
<keyword evidence="9" id="KW-1185">Reference proteome</keyword>
<evidence type="ECO:0000256" key="5">
    <source>
        <dbReference type="ARBA" id="ARBA00022989"/>
    </source>
</evidence>
<reference evidence="8" key="1">
    <citation type="submission" date="2022-10" db="EMBL/GenBank/DDBJ databases">
        <authorList>
            <person name="Yue Y."/>
        </authorList>
    </citation>
    <scope>NUCLEOTIDE SEQUENCE</scope>
    <source>
        <strain evidence="8">Z654</strain>
    </source>
</reference>
<dbReference type="PANTHER" id="PTHR30065">
    <property type="entry name" value="FLAGELLAR BIOSYNTHETIC PROTEIN FLIR"/>
    <property type="match status" value="1"/>
</dbReference>
<dbReference type="GO" id="GO:0005886">
    <property type="term" value="C:plasma membrane"/>
    <property type="evidence" value="ECO:0007669"/>
    <property type="project" value="UniProtKB-SubCell"/>
</dbReference>
<feature type="transmembrane region" description="Helical" evidence="7">
    <location>
        <begin position="128"/>
        <end position="156"/>
    </location>
</feature>
<evidence type="ECO:0000256" key="2">
    <source>
        <dbReference type="ARBA" id="ARBA00009772"/>
    </source>
</evidence>
<feature type="transmembrane region" description="Helical" evidence="7">
    <location>
        <begin position="83"/>
        <end position="108"/>
    </location>
</feature>
<evidence type="ECO:0000256" key="1">
    <source>
        <dbReference type="ARBA" id="ARBA00004651"/>
    </source>
</evidence>
<sequence>MTADLSILLAQNQAIVTSFFLTFLRVGATMALLPAFGEQAIPMRIRLGLSLAFTVPVYSILFAEHQAFAEIGIVEVAVEIVAGLSLGIILRSFVFALQMIGAIVAQSISLSQMFGTASSEPQPAIGHLLFWGGLSVALANGFHLLVIEAFILSYTVLPIGQLPSGENLTNLGVSHIARAFSLAFVLSSPFLAASLLYNVAIGVINRAMPQLMVAMVGAPAITLGGIVLLLLISPAIISLWWAAFSETLFNPFLKPQ</sequence>
<comment type="subcellular location">
    <subcellularLocation>
        <location evidence="1">Cell membrane</location>
        <topology evidence="1">Multi-pass membrane protein</topology>
    </subcellularLocation>
</comment>
<protein>
    <submittedName>
        <fullName evidence="8">Flagellar biosynthetic protein FliR</fullName>
    </submittedName>
</protein>
<keyword evidence="5 7" id="KW-1133">Transmembrane helix</keyword>
<dbReference type="RefSeq" id="WP_263951910.1">
    <property type="nucleotide sequence ID" value="NZ_JAOYFC010000001.1"/>
</dbReference>
<evidence type="ECO:0000256" key="7">
    <source>
        <dbReference type="SAM" id="Phobius"/>
    </source>
</evidence>
<keyword evidence="8" id="KW-0282">Flagellum</keyword>
<dbReference type="Proteomes" id="UP001208041">
    <property type="component" value="Unassembled WGS sequence"/>
</dbReference>
<evidence type="ECO:0000313" key="8">
    <source>
        <dbReference type="EMBL" id="MCV6823080.1"/>
    </source>
</evidence>
<comment type="caution">
    <text evidence="8">The sequence shown here is derived from an EMBL/GenBank/DDBJ whole genome shotgun (WGS) entry which is preliminary data.</text>
</comment>
<dbReference type="PRINTS" id="PR00953">
    <property type="entry name" value="TYPE3IMRPROT"/>
</dbReference>
<feature type="transmembrane region" description="Helical" evidence="7">
    <location>
        <begin position="176"/>
        <end position="199"/>
    </location>
</feature>
<dbReference type="Pfam" id="PF01311">
    <property type="entry name" value="Bac_export_1"/>
    <property type="match status" value="1"/>
</dbReference>
<feature type="transmembrane region" description="Helical" evidence="7">
    <location>
        <begin position="45"/>
        <end position="63"/>
    </location>
</feature>
<comment type="similarity">
    <text evidence="2">Belongs to the FliR/MopE/SpaR family.</text>
</comment>